<dbReference type="OrthoDB" id="2953545at2759"/>
<evidence type="ECO:0000313" key="3">
    <source>
        <dbReference type="Proteomes" id="UP000054217"/>
    </source>
</evidence>
<feature type="compositionally biased region" description="Basic and acidic residues" evidence="1">
    <location>
        <begin position="144"/>
        <end position="158"/>
    </location>
</feature>
<dbReference type="AlphaFoldDB" id="A0A0C3KKU1"/>
<gene>
    <name evidence="2" type="ORF">M404DRAFT_995419</name>
</gene>
<reference evidence="3" key="2">
    <citation type="submission" date="2015-01" db="EMBL/GenBank/DDBJ databases">
        <title>Evolutionary Origins and Diversification of the Mycorrhizal Mutualists.</title>
        <authorList>
            <consortium name="DOE Joint Genome Institute"/>
            <consortium name="Mycorrhizal Genomics Consortium"/>
            <person name="Kohler A."/>
            <person name="Kuo A."/>
            <person name="Nagy L.G."/>
            <person name="Floudas D."/>
            <person name="Copeland A."/>
            <person name="Barry K.W."/>
            <person name="Cichocki N."/>
            <person name="Veneault-Fourrey C."/>
            <person name="LaButti K."/>
            <person name="Lindquist E.A."/>
            <person name="Lipzen A."/>
            <person name="Lundell T."/>
            <person name="Morin E."/>
            <person name="Murat C."/>
            <person name="Riley R."/>
            <person name="Ohm R."/>
            <person name="Sun H."/>
            <person name="Tunlid A."/>
            <person name="Henrissat B."/>
            <person name="Grigoriev I.V."/>
            <person name="Hibbett D.S."/>
            <person name="Martin F."/>
        </authorList>
    </citation>
    <scope>NUCLEOTIDE SEQUENCE [LARGE SCALE GENOMIC DNA]</scope>
    <source>
        <strain evidence="3">Marx 270</strain>
    </source>
</reference>
<keyword evidence="3" id="KW-1185">Reference proteome</keyword>
<proteinExistence type="predicted"/>
<accession>A0A0C3KKU1</accession>
<evidence type="ECO:0000313" key="2">
    <source>
        <dbReference type="EMBL" id="KIO10222.1"/>
    </source>
</evidence>
<dbReference type="InParanoid" id="A0A0C3KKU1"/>
<protein>
    <submittedName>
        <fullName evidence="2">Uncharacterized protein</fullName>
    </submittedName>
</protein>
<dbReference type="Proteomes" id="UP000054217">
    <property type="component" value="Unassembled WGS sequence"/>
</dbReference>
<feature type="region of interest" description="Disordered" evidence="1">
    <location>
        <begin position="131"/>
        <end position="179"/>
    </location>
</feature>
<organism evidence="2 3">
    <name type="scientific">Pisolithus tinctorius Marx 270</name>
    <dbReference type="NCBI Taxonomy" id="870435"/>
    <lineage>
        <taxon>Eukaryota</taxon>
        <taxon>Fungi</taxon>
        <taxon>Dikarya</taxon>
        <taxon>Basidiomycota</taxon>
        <taxon>Agaricomycotina</taxon>
        <taxon>Agaricomycetes</taxon>
        <taxon>Agaricomycetidae</taxon>
        <taxon>Boletales</taxon>
        <taxon>Sclerodermatineae</taxon>
        <taxon>Pisolithaceae</taxon>
        <taxon>Pisolithus</taxon>
    </lineage>
</organism>
<evidence type="ECO:0000256" key="1">
    <source>
        <dbReference type="SAM" id="MobiDB-lite"/>
    </source>
</evidence>
<name>A0A0C3KKU1_PISTI</name>
<reference evidence="2 3" key="1">
    <citation type="submission" date="2014-04" db="EMBL/GenBank/DDBJ databases">
        <authorList>
            <consortium name="DOE Joint Genome Institute"/>
            <person name="Kuo A."/>
            <person name="Kohler A."/>
            <person name="Costa M.D."/>
            <person name="Nagy L.G."/>
            <person name="Floudas D."/>
            <person name="Copeland A."/>
            <person name="Barry K.W."/>
            <person name="Cichocki N."/>
            <person name="Veneault-Fourrey C."/>
            <person name="LaButti K."/>
            <person name="Lindquist E.A."/>
            <person name="Lipzen A."/>
            <person name="Lundell T."/>
            <person name="Morin E."/>
            <person name="Murat C."/>
            <person name="Sun H."/>
            <person name="Tunlid A."/>
            <person name="Henrissat B."/>
            <person name="Grigoriev I.V."/>
            <person name="Hibbett D.S."/>
            <person name="Martin F."/>
            <person name="Nordberg H.P."/>
            <person name="Cantor M.N."/>
            <person name="Hua S.X."/>
        </authorList>
    </citation>
    <scope>NUCLEOTIDE SEQUENCE [LARGE SCALE GENOMIC DNA]</scope>
    <source>
        <strain evidence="2 3">Marx 270</strain>
    </source>
</reference>
<sequence length="179" mass="20212">MTDFLSRNQREALYGKLPHLGRSCLTRSSHVLYLITPSHTRCPYQVQIKFAYAEKGSKKRPCRNVPVVCPLCPLPPRARQTDWRDGVWRYNMEQHLNFYHSEYAHPGKVSGLPLPREVATATLLDPREEEKFGVPQRPAFTNIIEKDTEGTSAGEKRRSANANAFAAGAAGGKRPRHSK</sequence>
<dbReference type="EMBL" id="KN831952">
    <property type="protein sequence ID" value="KIO10222.1"/>
    <property type="molecule type" value="Genomic_DNA"/>
</dbReference>
<dbReference type="HOGENOM" id="CLU_1504055_0_0_1"/>